<dbReference type="KEGG" id="phr:C6569_10515"/>
<gene>
    <name evidence="1" type="ORF">C6569_10515</name>
</gene>
<dbReference type="RefSeq" id="WP_106748801.1">
    <property type="nucleotide sequence ID" value="NZ_CP027668.1"/>
</dbReference>
<evidence type="ECO:0000313" key="1">
    <source>
        <dbReference type="EMBL" id="AVO45460.1"/>
    </source>
</evidence>
<keyword evidence="2" id="KW-1185">Reference proteome</keyword>
<dbReference type="EMBL" id="CP027668">
    <property type="protein sequence ID" value="AVO45460.1"/>
    <property type="molecule type" value="Genomic_DNA"/>
</dbReference>
<dbReference type="Proteomes" id="UP000237889">
    <property type="component" value="Chromosome"/>
</dbReference>
<reference evidence="1 2" key="1">
    <citation type="submission" date="2018-03" db="EMBL/GenBank/DDBJ databases">
        <title>Genome sequencing of Phreatobacter sp.</title>
        <authorList>
            <person name="Kim S.-J."/>
            <person name="Heo J."/>
            <person name="Kwon S.-W."/>
        </authorList>
    </citation>
    <scope>NUCLEOTIDE SEQUENCE [LARGE SCALE GENOMIC DNA]</scope>
    <source>
        <strain evidence="1 2">S-12</strain>
    </source>
</reference>
<dbReference type="AlphaFoldDB" id="A0A2S0NBD0"/>
<dbReference type="OrthoDB" id="7068459at2"/>
<accession>A0A2S0NBD0</accession>
<organism evidence="1 2">
    <name type="scientific">Phreatobacter cathodiphilus</name>
    <dbReference type="NCBI Taxonomy" id="1868589"/>
    <lineage>
        <taxon>Bacteria</taxon>
        <taxon>Pseudomonadati</taxon>
        <taxon>Pseudomonadota</taxon>
        <taxon>Alphaproteobacteria</taxon>
        <taxon>Hyphomicrobiales</taxon>
        <taxon>Phreatobacteraceae</taxon>
        <taxon>Phreatobacter</taxon>
    </lineage>
</organism>
<name>A0A2S0NBD0_9HYPH</name>
<evidence type="ECO:0000313" key="2">
    <source>
        <dbReference type="Proteomes" id="UP000237889"/>
    </source>
</evidence>
<protein>
    <submittedName>
        <fullName evidence="1">Uncharacterized protein</fullName>
    </submittedName>
</protein>
<proteinExistence type="predicted"/>
<sequence>MFDKLDTAIFDDPQFKEDSVREAVILPILTRLGFRISGADRIVRSKTLTHPFIHAGTRKLPVKMIPDYTLLCDEKPVFILDAKSPMEDVTSRDNIQQVYSYCVHPEIKCQQFGLCNGRELIIFSTDSSTPCLHLKFEEFASNWEKIEKFLGPLYLRNPTLRDFAPDLGLAIERLGVREGFSVNFLPASLNLIARLDDKRFTSSANMEFGGIFHCVSMDFKRIHIRKIINAVPAVIQGHFEHALKTSPFMAFAELAIEVDIETTLGPKTMGEHEPFRPFIVKRVLGARFNPHALTKPAAEDLPQHAFRLRDYVHFE</sequence>